<dbReference type="AlphaFoldDB" id="A0A238F5Y7"/>
<reference evidence="2" key="1">
    <citation type="submission" date="2016-09" db="EMBL/GenBank/DDBJ databases">
        <authorList>
            <person name="Jeantristanb JTB J.-T."/>
            <person name="Ricardo R."/>
        </authorList>
    </citation>
    <scope>NUCLEOTIDE SEQUENCE [LARGE SCALE GENOMIC DNA]</scope>
</reference>
<organism evidence="1 2">
    <name type="scientific">Microbotryum intermedium</name>
    <dbReference type="NCBI Taxonomy" id="269621"/>
    <lineage>
        <taxon>Eukaryota</taxon>
        <taxon>Fungi</taxon>
        <taxon>Dikarya</taxon>
        <taxon>Basidiomycota</taxon>
        <taxon>Pucciniomycotina</taxon>
        <taxon>Microbotryomycetes</taxon>
        <taxon>Microbotryales</taxon>
        <taxon>Microbotryaceae</taxon>
        <taxon>Microbotryum</taxon>
    </lineage>
</organism>
<evidence type="ECO:0000313" key="1">
    <source>
        <dbReference type="EMBL" id="SCV67411.1"/>
    </source>
</evidence>
<proteinExistence type="predicted"/>
<evidence type="ECO:0000313" key="2">
    <source>
        <dbReference type="Proteomes" id="UP000198372"/>
    </source>
</evidence>
<name>A0A238F5Y7_9BASI</name>
<gene>
    <name evidence="1" type="ORF">BQ2448_5022</name>
</gene>
<protein>
    <submittedName>
        <fullName evidence="1">BQ2448_5022 protein</fullName>
    </submittedName>
</protein>
<keyword evidence="2" id="KW-1185">Reference proteome</keyword>
<sequence length="79" mass="8326">MAGHLSFGQSGLKEPYNEIIAGGQYTPHLASAAVCAPPVPGPLSHQPHPHVTVSLHPGSAWPRCDRTTDHRLGVDARAT</sequence>
<dbReference type="EMBL" id="FMSP01000002">
    <property type="protein sequence ID" value="SCV67411.1"/>
    <property type="molecule type" value="Genomic_DNA"/>
</dbReference>
<dbReference type="Proteomes" id="UP000198372">
    <property type="component" value="Unassembled WGS sequence"/>
</dbReference>
<accession>A0A238F5Y7</accession>